<evidence type="ECO:0000313" key="2">
    <source>
        <dbReference type="EMBL" id="CAE6429040.1"/>
    </source>
</evidence>
<dbReference type="EMBL" id="CAJMWZ010000932">
    <property type="protein sequence ID" value="CAE6429040.1"/>
    <property type="molecule type" value="Genomic_DNA"/>
</dbReference>
<protein>
    <submittedName>
        <fullName evidence="2">Uncharacterized protein</fullName>
    </submittedName>
</protein>
<sequence length="239" mass="26541">MVLSARDLVNSNLANTQTDSETRLDNQSAENETQIGLYDYPPDDPRSREHVSGRRKSRSTERNIQYRARRNSEERTRRKSNDTRAWNKAGRRTKVQDPATQGGSRPTNSNPTDDGPDSSEPEAIQASGRRGRSRTIHAISRSPSPASTDHEQDQPTQVPASETQYTYVYETLNHEGLVKHAQEEFGIDVQGCDTQTIIDRLRLAEAEQSPEVGPSGCPTSLVVLPPTPFQVGGGWSQEV</sequence>
<evidence type="ECO:0000256" key="1">
    <source>
        <dbReference type="SAM" id="MobiDB-lite"/>
    </source>
</evidence>
<dbReference type="Proteomes" id="UP000663850">
    <property type="component" value="Unassembled WGS sequence"/>
</dbReference>
<feature type="compositionally biased region" description="Basic and acidic residues" evidence="1">
    <location>
        <begin position="43"/>
        <end position="52"/>
    </location>
</feature>
<feature type="non-terminal residue" evidence="2">
    <location>
        <position position="1"/>
    </location>
</feature>
<feature type="compositionally biased region" description="Polar residues" evidence="1">
    <location>
        <begin position="98"/>
        <end position="112"/>
    </location>
</feature>
<feature type="compositionally biased region" description="Basic and acidic residues" evidence="1">
    <location>
        <begin position="70"/>
        <end position="82"/>
    </location>
</feature>
<proteinExistence type="predicted"/>
<accession>A0A8H2XP03</accession>
<dbReference type="AlphaFoldDB" id="A0A8H2XP03"/>
<name>A0A8H2XP03_9AGAM</name>
<feature type="compositionally biased region" description="Polar residues" evidence="1">
    <location>
        <begin position="9"/>
        <end position="34"/>
    </location>
</feature>
<gene>
    <name evidence="2" type="ORF">RDB_LOCUS17701</name>
</gene>
<comment type="caution">
    <text evidence="2">The sequence shown here is derived from an EMBL/GenBank/DDBJ whole genome shotgun (WGS) entry which is preliminary data.</text>
</comment>
<evidence type="ECO:0000313" key="3">
    <source>
        <dbReference type="Proteomes" id="UP000663850"/>
    </source>
</evidence>
<feature type="region of interest" description="Disordered" evidence="1">
    <location>
        <begin position="1"/>
        <end position="159"/>
    </location>
</feature>
<organism evidence="2 3">
    <name type="scientific">Rhizoctonia solani</name>
    <dbReference type="NCBI Taxonomy" id="456999"/>
    <lineage>
        <taxon>Eukaryota</taxon>
        <taxon>Fungi</taxon>
        <taxon>Dikarya</taxon>
        <taxon>Basidiomycota</taxon>
        <taxon>Agaricomycotina</taxon>
        <taxon>Agaricomycetes</taxon>
        <taxon>Cantharellales</taxon>
        <taxon>Ceratobasidiaceae</taxon>
        <taxon>Rhizoctonia</taxon>
    </lineage>
</organism>
<reference evidence="2" key="1">
    <citation type="submission" date="2021-01" db="EMBL/GenBank/DDBJ databases">
        <authorList>
            <person name="Kaushik A."/>
        </authorList>
    </citation>
    <scope>NUCLEOTIDE SEQUENCE</scope>
    <source>
        <strain evidence="2">Type strain: AG8-Rh-89/</strain>
    </source>
</reference>